<sequence length="515" mass="56430">MDYSCRHVLAAMLFCYLCLCYMSRVDLNVTILAMVDETSASHESGIPQVVSFCGFTSGQKQPDSLPNMGRYEWNGSQQSLILGAFFWGYICMQIPGGLLTLHHGPKRLGAACIAGSALADLCVPILAQYGYWCLIVLRVIQGLFQGAMMPIVGCLLGRWVPLDQRSRYAAFVYAGTQFGTAVGQAVAGELSQTRAVWNPMTQSPDYVSRWPNVHHLFGTLGLLFSGWWYYLVFDWPDVHPRITQAEMDGLKCRFDPTAFGCSRSLERAYSDATTRADNSIRSTPYSKLRHLFSCDAHVPWRPIFRSSPVWSVLMCHVAYNWCWYTLVTCMPMYMGRVLGFDMASSGWLSSIPYVVQVLLAQAVARVSDLLIANRIASVTRVRRVNNLIALGGAGMGLVCVGLAGCRQAEAVFLLMLSVGVLGFASAGYQSNLVDLSPPLAANIVSITNTVATLPGIFGPLLVGHVTKYGSSVSQWMIVFSVSAALAWFAAIFNLCFTSGLVQPWTPSRSETVAKA</sequence>
<feature type="transmembrane region" description="Helical" evidence="7">
    <location>
        <begin position="7"/>
        <end position="24"/>
    </location>
</feature>
<dbReference type="GO" id="GO:0006820">
    <property type="term" value="P:monoatomic anion transport"/>
    <property type="evidence" value="ECO:0007669"/>
    <property type="project" value="TreeGrafter"/>
</dbReference>
<feature type="transmembrane region" description="Helical" evidence="7">
    <location>
        <begin position="213"/>
        <end position="232"/>
    </location>
</feature>
<evidence type="ECO:0000256" key="5">
    <source>
        <dbReference type="ARBA" id="ARBA00022989"/>
    </source>
</evidence>
<evidence type="ECO:0000256" key="7">
    <source>
        <dbReference type="SAM" id="Phobius"/>
    </source>
</evidence>
<feature type="transmembrane region" description="Helical" evidence="7">
    <location>
        <begin position="168"/>
        <end position="187"/>
    </location>
</feature>
<feature type="transmembrane region" description="Helical" evidence="7">
    <location>
        <begin position="80"/>
        <end position="101"/>
    </location>
</feature>
<gene>
    <name evidence="9" type="ORF">PHET_06958</name>
</gene>
<evidence type="ECO:0000256" key="4">
    <source>
        <dbReference type="ARBA" id="ARBA00022847"/>
    </source>
</evidence>
<feature type="transmembrane region" description="Helical" evidence="7">
    <location>
        <begin position="474"/>
        <end position="496"/>
    </location>
</feature>
<dbReference type="InterPro" id="IPR011701">
    <property type="entry name" value="MFS"/>
</dbReference>
<reference evidence="9" key="1">
    <citation type="submission" date="2019-05" db="EMBL/GenBank/DDBJ databases">
        <title>Annotation for the trematode Paragonimus heterotremus.</title>
        <authorList>
            <person name="Choi Y.-J."/>
        </authorList>
    </citation>
    <scope>NUCLEOTIDE SEQUENCE</scope>
    <source>
        <strain evidence="9">LC</strain>
    </source>
</reference>
<keyword evidence="6 7" id="KW-0472">Membrane</keyword>
<feature type="transmembrane region" description="Helical" evidence="7">
    <location>
        <begin position="440"/>
        <end position="462"/>
    </location>
</feature>
<evidence type="ECO:0000256" key="6">
    <source>
        <dbReference type="ARBA" id="ARBA00023136"/>
    </source>
</evidence>
<feature type="domain" description="Major facilitator superfamily (MFS) profile" evidence="8">
    <location>
        <begin position="12"/>
        <end position="501"/>
    </location>
</feature>
<organism evidence="9 10">
    <name type="scientific">Paragonimus heterotremus</name>
    <dbReference type="NCBI Taxonomy" id="100268"/>
    <lineage>
        <taxon>Eukaryota</taxon>
        <taxon>Metazoa</taxon>
        <taxon>Spiralia</taxon>
        <taxon>Lophotrochozoa</taxon>
        <taxon>Platyhelminthes</taxon>
        <taxon>Trematoda</taxon>
        <taxon>Digenea</taxon>
        <taxon>Plagiorchiida</taxon>
        <taxon>Troglotremata</taxon>
        <taxon>Troglotrematidae</taxon>
        <taxon>Paragonimus</taxon>
    </lineage>
</organism>
<comment type="subcellular location">
    <subcellularLocation>
        <location evidence="1">Membrane</location>
        <topology evidence="1">Multi-pass membrane protein</topology>
    </subcellularLocation>
</comment>
<dbReference type="Proteomes" id="UP000748531">
    <property type="component" value="Unassembled WGS sequence"/>
</dbReference>
<feature type="transmembrane region" description="Helical" evidence="7">
    <location>
        <begin position="384"/>
        <end position="404"/>
    </location>
</feature>
<evidence type="ECO:0000256" key="3">
    <source>
        <dbReference type="ARBA" id="ARBA00022692"/>
    </source>
</evidence>
<evidence type="ECO:0000313" key="9">
    <source>
        <dbReference type="EMBL" id="KAF5399538.1"/>
    </source>
</evidence>
<feature type="transmembrane region" description="Helical" evidence="7">
    <location>
        <begin position="135"/>
        <end position="156"/>
    </location>
</feature>
<dbReference type="Gene3D" id="1.20.1250.20">
    <property type="entry name" value="MFS general substrate transporter like domains"/>
    <property type="match status" value="2"/>
</dbReference>
<dbReference type="PANTHER" id="PTHR11662">
    <property type="entry name" value="SOLUTE CARRIER FAMILY 17"/>
    <property type="match status" value="1"/>
</dbReference>
<dbReference type="AlphaFoldDB" id="A0A8J4T5X0"/>
<feature type="transmembrane region" description="Helical" evidence="7">
    <location>
        <begin position="309"/>
        <end position="333"/>
    </location>
</feature>
<comment type="caution">
    <text evidence="9">The sequence shown here is derived from an EMBL/GenBank/DDBJ whole genome shotgun (WGS) entry which is preliminary data.</text>
</comment>
<accession>A0A8J4T5X0</accession>
<dbReference type="GO" id="GO:0016020">
    <property type="term" value="C:membrane"/>
    <property type="evidence" value="ECO:0007669"/>
    <property type="project" value="UniProtKB-SubCell"/>
</dbReference>
<dbReference type="OrthoDB" id="2985014at2759"/>
<dbReference type="PANTHER" id="PTHR11662:SF399">
    <property type="entry name" value="FI19708P1-RELATED"/>
    <property type="match status" value="1"/>
</dbReference>
<proteinExistence type="predicted"/>
<dbReference type="InterPro" id="IPR050382">
    <property type="entry name" value="MFS_Na/Anion_cotransporter"/>
</dbReference>
<keyword evidence="5 7" id="KW-1133">Transmembrane helix</keyword>
<dbReference type="EMBL" id="LUCH01003960">
    <property type="protein sequence ID" value="KAF5399538.1"/>
    <property type="molecule type" value="Genomic_DNA"/>
</dbReference>
<evidence type="ECO:0000259" key="8">
    <source>
        <dbReference type="PROSITE" id="PS50850"/>
    </source>
</evidence>
<dbReference type="GO" id="GO:0015293">
    <property type="term" value="F:symporter activity"/>
    <property type="evidence" value="ECO:0007669"/>
    <property type="project" value="UniProtKB-KW"/>
</dbReference>
<dbReference type="SUPFAM" id="SSF103473">
    <property type="entry name" value="MFS general substrate transporter"/>
    <property type="match status" value="1"/>
</dbReference>
<keyword evidence="2" id="KW-0813">Transport</keyword>
<evidence type="ECO:0000256" key="1">
    <source>
        <dbReference type="ARBA" id="ARBA00004141"/>
    </source>
</evidence>
<keyword evidence="3 7" id="KW-0812">Transmembrane</keyword>
<feature type="transmembrane region" description="Helical" evidence="7">
    <location>
        <begin position="108"/>
        <end position="129"/>
    </location>
</feature>
<evidence type="ECO:0000313" key="10">
    <source>
        <dbReference type="Proteomes" id="UP000748531"/>
    </source>
</evidence>
<feature type="transmembrane region" description="Helical" evidence="7">
    <location>
        <begin position="410"/>
        <end position="428"/>
    </location>
</feature>
<dbReference type="PROSITE" id="PS50850">
    <property type="entry name" value="MFS"/>
    <property type="match status" value="1"/>
</dbReference>
<evidence type="ECO:0000256" key="2">
    <source>
        <dbReference type="ARBA" id="ARBA00022448"/>
    </source>
</evidence>
<dbReference type="Pfam" id="PF07690">
    <property type="entry name" value="MFS_1"/>
    <property type="match status" value="1"/>
</dbReference>
<dbReference type="InterPro" id="IPR020846">
    <property type="entry name" value="MFS_dom"/>
</dbReference>
<dbReference type="InterPro" id="IPR036259">
    <property type="entry name" value="MFS_trans_sf"/>
</dbReference>
<name>A0A8J4T5X0_9TREM</name>
<keyword evidence="4" id="KW-0769">Symport</keyword>
<keyword evidence="10" id="KW-1185">Reference proteome</keyword>
<protein>
    <submittedName>
        <fullName evidence="9">Vesicular glutamate transporter 3</fullName>
    </submittedName>
</protein>
<dbReference type="FunFam" id="1.20.1250.20:FF:000003">
    <property type="entry name" value="Solute carrier family 17 member 3"/>
    <property type="match status" value="1"/>
</dbReference>